<reference evidence="2 3" key="1">
    <citation type="submission" date="2023-11" db="EMBL/GenBank/DDBJ databases">
        <title>Actinomadura monticuli sp. nov., isolated from volcanic ash.</title>
        <authorList>
            <person name="Lee S.D."/>
            <person name="Yang H."/>
            <person name="Kim I.S."/>
        </authorList>
    </citation>
    <scope>NUCLEOTIDE SEQUENCE [LARGE SCALE GENOMIC DNA]</scope>
    <source>
        <strain evidence="2 3">DSM 45346</strain>
    </source>
</reference>
<evidence type="ECO:0000313" key="3">
    <source>
        <dbReference type="Proteomes" id="UP001569904"/>
    </source>
</evidence>
<gene>
    <name evidence="2" type="ORF">SM436_08190</name>
</gene>
<dbReference type="InterPro" id="IPR032710">
    <property type="entry name" value="NTF2-like_dom_sf"/>
</dbReference>
<dbReference type="InterPro" id="IPR037401">
    <property type="entry name" value="SnoaL-like"/>
</dbReference>
<evidence type="ECO:0000259" key="1">
    <source>
        <dbReference type="Pfam" id="PF12680"/>
    </source>
</evidence>
<sequence>MNGVELVEEMARRFQAGDVDGAFELLHPEFRIQQPESLPHGGWHRGRAGMGEMGAAFAAHWDRTIADPRVLGCGGAVVQITTQTWTARRTGRAATVDVVELFSFAGGLVAEIRVFQQDTHLLLATLDGPLLDTPKPAMGH</sequence>
<protein>
    <submittedName>
        <fullName evidence="2">Nuclear transport factor 2 family protein</fullName>
    </submittedName>
</protein>
<dbReference type="Gene3D" id="3.10.450.50">
    <property type="match status" value="1"/>
</dbReference>
<evidence type="ECO:0000313" key="2">
    <source>
        <dbReference type="EMBL" id="MFA1553666.1"/>
    </source>
</evidence>
<dbReference type="EMBL" id="JAXCEH010000003">
    <property type="protein sequence ID" value="MFA1553666.1"/>
    <property type="molecule type" value="Genomic_DNA"/>
</dbReference>
<comment type="caution">
    <text evidence="2">The sequence shown here is derived from an EMBL/GenBank/DDBJ whole genome shotgun (WGS) entry which is preliminary data.</text>
</comment>
<dbReference type="Pfam" id="PF12680">
    <property type="entry name" value="SnoaL_2"/>
    <property type="match status" value="1"/>
</dbReference>
<dbReference type="Proteomes" id="UP001569904">
    <property type="component" value="Unassembled WGS sequence"/>
</dbReference>
<name>A0ABV4QTC3_9ACTN</name>
<accession>A0ABV4QTC3</accession>
<proteinExistence type="predicted"/>
<keyword evidence="3" id="KW-1185">Reference proteome</keyword>
<dbReference type="SUPFAM" id="SSF54427">
    <property type="entry name" value="NTF2-like"/>
    <property type="match status" value="1"/>
</dbReference>
<organism evidence="2 3">
    <name type="scientific">Actinomadura chokoriensis</name>
    <dbReference type="NCBI Taxonomy" id="454156"/>
    <lineage>
        <taxon>Bacteria</taxon>
        <taxon>Bacillati</taxon>
        <taxon>Actinomycetota</taxon>
        <taxon>Actinomycetes</taxon>
        <taxon>Streptosporangiales</taxon>
        <taxon>Thermomonosporaceae</taxon>
        <taxon>Actinomadura</taxon>
    </lineage>
</organism>
<feature type="domain" description="SnoaL-like" evidence="1">
    <location>
        <begin position="7"/>
        <end position="112"/>
    </location>
</feature>
<dbReference type="RefSeq" id="WP_371940056.1">
    <property type="nucleotide sequence ID" value="NZ_JAXCEH010000003.1"/>
</dbReference>